<dbReference type="OrthoDB" id="2068460at2"/>
<protein>
    <recommendedName>
        <fullName evidence="5">SmpA/OmlA family protein</fullName>
    </recommendedName>
</protein>
<feature type="region of interest" description="Disordered" evidence="1">
    <location>
        <begin position="144"/>
        <end position="173"/>
    </location>
</feature>
<dbReference type="Proteomes" id="UP000256977">
    <property type="component" value="Unassembled WGS sequence"/>
</dbReference>
<sequence length="232" mass="26630">MKKIFGLFFVAFLMMSLVACSIKADESAVSEYLKKVTDDPEIAVHISGELDLEVEKSMKIGNIKEFYFWVRIPVTDTFEKLTNAEKYKLLKRTTEEIEPNFPHASPFNCGKNAVCLIDKLIFNYEDKEGKKSKSYSFDHEKMHTATIDKGDGSPRSTSEEYNPTPERVTPEKKPEVKVGMTADEITSILGKPDEILNTEPDSKGEVRYRWRYEGRGYIYFADHKALQILFND</sequence>
<dbReference type="EMBL" id="QRDZ01000013">
    <property type="protein sequence ID" value="RED76020.1"/>
    <property type="molecule type" value="Genomic_DNA"/>
</dbReference>
<evidence type="ECO:0008006" key="5">
    <source>
        <dbReference type="Google" id="ProtNLM"/>
    </source>
</evidence>
<name>A0A3D9JPY4_9BACL</name>
<dbReference type="PROSITE" id="PS51257">
    <property type="entry name" value="PROKAR_LIPOPROTEIN"/>
    <property type="match status" value="1"/>
</dbReference>
<comment type="caution">
    <text evidence="3">The sequence shown here is derived from an EMBL/GenBank/DDBJ whole genome shotgun (WGS) entry which is preliminary data.</text>
</comment>
<reference evidence="3 4" key="1">
    <citation type="submission" date="2018-07" db="EMBL/GenBank/DDBJ databases">
        <title>Genomic Encyclopedia of Type Strains, Phase III (KMG-III): the genomes of soil and plant-associated and newly described type strains.</title>
        <authorList>
            <person name="Whitman W."/>
        </authorList>
    </citation>
    <scope>NUCLEOTIDE SEQUENCE [LARGE SCALE GENOMIC DNA]</scope>
    <source>
        <strain evidence="3 4">CECT 7287</strain>
    </source>
</reference>
<dbReference type="RefSeq" id="WP_116061823.1">
    <property type="nucleotide sequence ID" value="NZ_QRDZ01000013.1"/>
</dbReference>
<feature type="chain" id="PRO_5017782130" description="SmpA/OmlA family protein" evidence="2">
    <location>
        <begin position="25"/>
        <end position="232"/>
    </location>
</feature>
<evidence type="ECO:0000256" key="2">
    <source>
        <dbReference type="SAM" id="SignalP"/>
    </source>
</evidence>
<accession>A0A3D9JPY4</accession>
<gene>
    <name evidence="3" type="ORF">DFP98_11380</name>
</gene>
<evidence type="ECO:0000256" key="1">
    <source>
        <dbReference type="SAM" id="MobiDB-lite"/>
    </source>
</evidence>
<evidence type="ECO:0000313" key="3">
    <source>
        <dbReference type="EMBL" id="RED76020.1"/>
    </source>
</evidence>
<dbReference type="AlphaFoldDB" id="A0A3D9JPY4"/>
<keyword evidence="2" id="KW-0732">Signal</keyword>
<evidence type="ECO:0000313" key="4">
    <source>
        <dbReference type="Proteomes" id="UP000256977"/>
    </source>
</evidence>
<feature type="signal peptide" evidence="2">
    <location>
        <begin position="1"/>
        <end position="24"/>
    </location>
</feature>
<keyword evidence="4" id="KW-1185">Reference proteome</keyword>
<proteinExistence type="predicted"/>
<organism evidence="3 4">
    <name type="scientific">Cohnella phaseoli</name>
    <dbReference type="NCBI Taxonomy" id="456490"/>
    <lineage>
        <taxon>Bacteria</taxon>
        <taxon>Bacillati</taxon>
        <taxon>Bacillota</taxon>
        <taxon>Bacilli</taxon>
        <taxon>Bacillales</taxon>
        <taxon>Paenibacillaceae</taxon>
        <taxon>Cohnella</taxon>
    </lineage>
</organism>